<dbReference type="InterPro" id="IPR043128">
    <property type="entry name" value="Rev_trsase/Diguanyl_cyclase"/>
</dbReference>
<feature type="non-terminal residue" evidence="2">
    <location>
        <position position="1"/>
    </location>
</feature>
<sequence length="394" mass="44925">MAHFILFHKSDDACHVANLFFREVVGLHGLPKSTVSNRDSKYQIDVVNNMPPSDKWLNRSGEQYPIIASKEFAYNKVANETTSHTPFQLIYRCNPLSPLDFIPLPISSKLDLEGLSKAQSMVRLHKKARVLRKNKAREREELSWKVTLFGSTFKRRGVDDLSLRTNSLQQGESDTNQEGQDKRTKDVGQTLEECLHGPLTKGRLKKLEAERTRREIAQSTQEVQESNRLDTSRPLRDQPLYSHAQNLARGRCPTNSYSTCGSTQDHLHMFVWNVRIYKDAIRTLQRLKHFLEVHDQHLLGSFGGLHGGIILGHLVSARGIEVDRAKIDVISSLPNPTSLWEVRSFLGHDFNKITLPLSKLLQKDADFIFNQPCVDAFQELKRRLSSMPILQAPN</sequence>
<keyword evidence="3" id="KW-1185">Reference proteome</keyword>
<evidence type="ECO:0000313" key="2">
    <source>
        <dbReference type="EMBL" id="RDY05236.1"/>
    </source>
</evidence>
<evidence type="ECO:0000256" key="1">
    <source>
        <dbReference type="SAM" id="MobiDB-lite"/>
    </source>
</evidence>
<proteinExistence type="predicted"/>
<feature type="region of interest" description="Disordered" evidence="1">
    <location>
        <begin position="211"/>
        <end position="246"/>
    </location>
</feature>
<gene>
    <name evidence="2" type="ORF">CR513_10941</name>
</gene>
<dbReference type="EMBL" id="QJKJ01001922">
    <property type="protein sequence ID" value="RDY05236.1"/>
    <property type="molecule type" value="Genomic_DNA"/>
</dbReference>
<dbReference type="InterPro" id="IPR043502">
    <property type="entry name" value="DNA/RNA_pol_sf"/>
</dbReference>
<evidence type="ECO:0000313" key="3">
    <source>
        <dbReference type="Proteomes" id="UP000257109"/>
    </source>
</evidence>
<dbReference type="Proteomes" id="UP000257109">
    <property type="component" value="Unassembled WGS sequence"/>
</dbReference>
<dbReference type="PANTHER" id="PTHR35046">
    <property type="entry name" value="ZINC KNUCKLE (CCHC-TYPE) FAMILY PROTEIN"/>
    <property type="match status" value="1"/>
</dbReference>
<dbReference type="Gene3D" id="3.30.70.270">
    <property type="match status" value="1"/>
</dbReference>
<dbReference type="SUPFAM" id="SSF56672">
    <property type="entry name" value="DNA/RNA polymerases"/>
    <property type="match status" value="1"/>
</dbReference>
<organism evidence="2 3">
    <name type="scientific">Mucuna pruriens</name>
    <name type="common">Velvet bean</name>
    <name type="synonym">Dolichos pruriens</name>
    <dbReference type="NCBI Taxonomy" id="157652"/>
    <lineage>
        <taxon>Eukaryota</taxon>
        <taxon>Viridiplantae</taxon>
        <taxon>Streptophyta</taxon>
        <taxon>Embryophyta</taxon>
        <taxon>Tracheophyta</taxon>
        <taxon>Spermatophyta</taxon>
        <taxon>Magnoliopsida</taxon>
        <taxon>eudicotyledons</taxon>
        <taxon>Gunneridae</taxon>
        <taxon>Pentapetalae</taxon>
        <taxon>rosids</taxon>
        <taxon>fabids</taxon>
        <taxon>Fabales</taxon>
        <taxon>Fabaceae</taxon>
        <taxon>Papilionoideae</taxon>
        <taxon>50 kb inversion clade</taxon>
        <taxon>NPAAA clade</taxon>
        <taxon>indigoferoid/millettioid clade</taxon>
        <taxon>Phaseoleae</taxon>
        <taxon>Mucuna</taxon>
    </lineage>
</organism>
<comment type="caution">
    <text evidence="2">The sequence shown here is derived from an EMBL/GenBank/DDBJ whole genome shotgun (WGS) entry which is preliminary data.</text>
</comment>
<feature type="region of interest" description="Disordered" evidence="1">
    <location>
        <begin position="164"/>
        <end position="185"/>
    </location>
</feature>
<feature type="compositionally biased region" description="Basic and acidic residues" evidence="1">
    <location>
        <begin position="225"/>
        <end position="236"/>
    </location>
</feature>
<dbReference type="PANTHER" id="PTHR35046:SF26">
    <property type="entry name" value="RNA-DIRECTED DNA POLYMERASE"/>
    <property type="match status" value="1"/>
</dbReference>
<feature type="compositionally biased region" description="Polar residues" evidence="1">
    <location>
        <begin position="164"/>
        <end position="178"/>
    </location>
</feature>
<accession>A0A371HR22</accession>
<dbReference type="OrthoDB" id="415724at2759"/>
<reference evidence="2" key="1">
    <citation type="submission" date="2018-05" db="EMBL/GenBank/DDBJ databases">
        <title>Draft genome of Mucuna pruriens seed.</title>
        <authorList>
            <person name="Nnadi N.E."/>
            <person name="Vos R."/>
            <person name="Hasami M.H."/>
            <person name="Devisetty U.K."/>
            <person name="Aguiy J.C."/>
        </authorList>
    </citation>
    <scope>NUCLEOTIDE SEQUENCE [LARGE SCALE GENOMIC DNA]</scope>
    <source>
        <strain evidence="2">JCA_2017</strain>
    </source>
</reference>
<dbReference type="AlphaFoldDB" id="A0A371HR22"/>
<name>A0A371HR22_MUCPR</name>
<protein>
    <submittedName>
        <fullName evidence="2">Mitochondrial protein</fullName>
    </submittedName>
</protein>